<dbReference type="AlphaFoldDB" id="A0AAD9J2K7"/>
<keyword evidence="2" id="KW-1185">Reference proteome</keyword>
<evidence type="ECO:0000313" key="1">
    <source>
        <dbReference type="EMBL" id="KAK2145379.1"/>
    </source>
</evidence>
<comment type="caution">
    <text evidence="1">The sequence shown here is derived from an EMBL/GenBank/DDBJ whole genome shotgun (WGS) entry which is preliminary data.</text>
</comment>
<name>A0AAD9J2K7_9ANNE</name>
<evidence type="ECO:0000313" key="2">
    <source>
        <dbReference type="Proteomes" id="UP001208570"/>
    </source>
</evidence>
<accession>A0AAD9J2K7</accession>
<proteinExistence type="predicted"/>
<gene>
    <name evidence="1" type="ORF">LSH36_683g03062</name>
</gene>
<organism evidence="1 2">
    <name type="scientific">Paralvinella palmiformis</name>
    <dbReference type="NCBI Taxonomy" id="53620"/>
    <lineage>
        <taxon>Eukaryota</taxon>
        <taxon>Metazoa</taxon>
        <taxon>Spiralia</taxon>
        <taxon>Lophotrochozoa</taxon>
        <taxon>Annelida</taxon>
        <taxon>Polychaeta</taxon>
        <taxon>Sedentaria</taxon>
        <taxon>Canalipalpata</taxon>
        <taxon>Terebellida</taxon>
        <taxon>Terebelliformia</taxon>
        <taxon>Alvinellidae</taxon>
        <taxon>Paralvinella</taxon>
    </lineage>
</organism>
<dbReference type="Proteomes" id="UP001208570">
    <property type="component" value="Unassembled WGS sequence"/>
</dbReference>
<dbReference type="PANTHER" id="PTHR33332">
    <property type="entry name" value="REVERSE TRANSCRIPTASE DOMAIN-CONTAINING PROTEIN"/>
    <property type="match status" value="1"/>
</dbReference>
<reference evidence="1" key="1">
    <citation type="journal article" date="2023" name="Mol. Biol. Evol.">
        <title>Third-Generation Sequencing Reveals the Adaptive Role of the Epigenome in Three Deep-Sea Polychaetes.</title>
        <authorList>
            <person name="Perez M."/>
            <person name="Aroh O."/>
            <person name="Sun Y."/>
            <person name="Lan Y."/>
            <person name="Juniper S.K."/>
            <person name="Young C.R."/>
            <person name="Angers B."/>
            <person name="Qian P.Y."/>
        </authorList>
    </citation>
    <scope>NUCLEOTIDE SEQUENCE</scope>
    <source>
        <strain evidence="1">P08H-3</strain>
    </source>
</reference>
<dbReference type="EMBL" id="JAODUP010000685">
    <property type="protein sequence ID" value="KAK2145379.1"/>
    <property type="molecule type" value="Genomic_DNA"/>
</dbReference>
<sequence>MPDIDPVDVQEPLTKTESLISEVEKELTKMKSDKSPGSDLVHPKVLKMCRQVMAMPLTKIFKKSMEEGKVPTSWKDANVTPIFKKGSRKNQVTIDQSKRSTTLQLLRVLYQWIEMIDNSDCFDVMYMNFSKAFDTVPLQRLIRKLAVYGINDKLLKWIEDFLSNRRQRVSSDLDKLLMWADKWQLQFNASKRKVIHYGRRNKHFGYNMNPGDPADKMEVTTEEKDLGVTFSRDLKFSTHVAKAANKGNQVIGAIRHLFSYMDKDMLTQLYKALVRGHLEYGNSLWNPINKGDQDQLEKSTA</sequence>
<protein>
    <recommendedName>
        <fullName evidence="3">Reverse transcriptase domain-containing protein</fullName>
    </recommendedName>
</protein>
<evidence type="ECO:0008006" key="3">
    <source>
        <dbReference type="Google" id="ProtNLM"/>
    </source>
</evidence>